<protein>
    <recommendedName>
        <fullName evidence="6">Factor arrest protein 11</fullName>
    </recommendedName>
</protein>
<dbReference type="GO" id="GO:0005783">
    <property type="term" value="C:endoplasmic reticulum"/>
    <property type="evidence" value="ECO:0007669"/>
    <property type="project" value="EnsemblFungi"/>
</dbReference>
<dbReference type="SMART" id="SM01292">
    <property type="entry name" value="N1221"/>
    <property type="match status" value="1"/>
</dbReference>
<dbReference type="Proteomes" id="UP000001640">
    <property type="component" value="Chromosome 7"/>
</dbReference>
<dbReference type="RefSeq" id="XP_003677480.1">
    <property type="nucleotide sequence ID" value="XM_003677432.1"/>
</dbReference>
<accession>G0VI93</accession>
<reference evidence="4 5" key="1">
    <citation type="journal article" date="2011" name="Proc. Natl. Acad. Sci. U.S.A.">
        <title>Evolutionary erosion of yeast sex chromosomes by mating-type switching accidents.</title>
        <authorList>
            <person name="Gordon J.L."/>
            <person name="Armisen D."/>
            <person name="Proux-Wera E."/>
            <person name="Oheigeartaigh S.S."/>
            <person name="Byrne K.P."/>
            <person name="Wolfe K.H."/>
        </authorList>
    </citation>
    <scope>NUCLEOTIDE SEQUENCE [LARGE SCALE GENOMIC DNA]</scope>
    <source>
        <strain evidence="5">ATCC 76901 / BCRC 22586 / CBS 4309 / NBRC 1992 / NRRL Y-12630</strain>
    </source>
</reference>
<feature type="compositionally biased region" description="Polar residues" evidence="1">
    <location>
        <begin position="68"/>
        <end position="81"/>
    </location>
</feature>
<evidence type="ECO:0000259" key="2">
    <source>
        <dbReference type="SMART" id="SM01292"/>
    </source>
</evidence>
<gene>
    <name evidence="4" type="primary">NCAS0G02410</name>
    <name evidence="4" type="ordered locus">NCAS_0G02410</name>
</gene>
<dbReference type="OrthoDB" id="18234at2759"/>
<name>G0VI93_NAUCA</name>
<dbReference type="InterPro" id="IPR040185">
    <property type="entry name" value="Far11/STRP"/>
</dbReference>
<dbReference type="GO" id="GO:0031573">
    <property type="term" value="P:mitotic intra-S DNA damage checkpoint signaling"/>
    <property type="evidence" value="ECO:0007669"/>
    <property type="project" value="EnsemblFungi"/>
</dbReference>
<dbReference type="PANTHER" id="PTHR13239">
    <property type="entry name" value="PROTEIN REQUIRED FOR HYPHAL ANASTOMOSIS HAM-2"/>
    <property type="match status" value="1"/>
</dbReference>
<organism evidence="4 5">
    <name type="scientific">Naumovozyma castellii</name>
    <name type="common">Yeast</name>
    <name type="synonym">Saccharomyces castellii</name>
    <dbReference type="NCBI Taxonomy" id="27288"/>
    <lineage>
        <taxon>Eukaryota</taxon>
        <taxon>Fungi</taxon>
        <taxon>Dikarya</taxon>
        <taxon>Ascomycota</taxon>
        <taxon>Saccharomycotina</taxon>
        <taxon>Saccharomycetes</taxon>
        <taxon>Saccharomycetales</taxon>
        <taxon>Saccharomycetaceae</taxon>
        <taxon>Naumovozyma</taxon>
    </lineage>
</organism>
<dbReference type="PANTHER" id="PTHR13239:SF4">
    <property type="entry name" value="AT25231P"/>
    <property type="match status" value="1"/>
</dbReference>
<keyword evidence="5" id="KW-1185">Reference proteome</keyword>
<feature type="domain" description="Far11/STRP C-terminal" evidence="3">
    <location>
        <begin position="576"/>
        <end position="930"/>
    </location>
</feature>
<dbReference type="Pfam" id="PF07923">
    <property type="entry name" value="N1221"/>
    <property type="match status" value="1"/>
</dbReference>
<proteinExistence type="predicted"/>
<evidence type="ECO:0000259" key="3">
    <source>
        <dbReference type="SMART" id="SM01293"/>
    </source>
</evidence>
<dbReference type="STRING" id="1064592.G0VI93"/>
<feature type="domain" description="Far11/STRP N-terminal" evidence="2">
    <location>
        <begin position="206"/>
        <end position="482"/>
    </location>
</feature>
<dbReference type="AlphaFoldDB" id="G0VI93"/>
<dbReference type="GO" id="GO:0007010">
    <property type="term" value="P:cytoskeleton organization"/>
    <property type="evidence" value="ECO:0007669"/>
    <property type="project" value="TreeGrafter"/>
</dbReference>
<sequence>MKAGQGRDVPIINRSMSLDDIKHKRTPPQFIDDMAAHRTSNSAQERNEILLKDLDIMLKNKLNVVNGLRNQSPNSTATRRSASYDDLNGSFRQRSGLEGDIITRSPPGLDYEDDALLADNATELDGGRSDNLYQGNLDMPEEDEDDEEFANVDEVDGPLLGHLQEKTDKNNDLKDYNMPINEDLKKDLENRAAELAEGNGFQPVIQKKVEWSFKDFTSLNSELDDWFCAADYALLSPSKNQFMKKDINEEQFMSDDVYAEKITKSLLDLLPQDIGGNLLSLFYISMGIFGKAKSMNDHLTYIRRNTMFMIPQLPILIKTFKEICISCRDNKNNLKRQSTFLFYSSSILFLIATICIESRDGKSSEFIQTVIHFFDDDAVLQFLTKYIEHWRWNSRLSMRVRNIISLLFKLITLQFGDRSLYTTTKKQLYNFHGLNAYNNDEEGKRLTVSPLHYKAFQEDITSRFPEYPMPTPHEELPKDIDDSTSLSQFLEIPRSKARNPMNLNLAVPEQHIATPAPSPPASPELTSSLVESPRLRKSFQTNMAYPCLYPSDDDLDLDALNKRISSKKCDEDVKVPFSIEEAATILSSNLKVKLSTRQLWSERELFMVTERGWQSSIPSDPYNYPEMKNPTDAECINIMKRIDTYYRDCLPNLNSLVFVLLQTMESNLNNIVYKRSTISEDANVETLKPYLEIMKAKETALRTSTGILYLLLKWFKLNHILKFEQFSVLLYDSRYINTCTSILNKYSESYSSRIFNEILTTDESIWKVCSQHNAAYEQDYKISFGNVTDQDTSLLPSFAYMLRILRKMIDNKTQRLKELPLPIGLIFKKYYKLYNLDIYHPILRIIRELTPFKNKRWKSEHMELISGVYLYERLELIDNWVTGKDIAGEINDACGQEIALRALLQFYNFRRYETSMTQLGYTTRDRDRDLT</sequence>
<evidence type="ECO:0000313" key="4">
    <source>
        <dbReference type="EMBL" id="CCC71128.1"/>
    </source>
</evidence>
<dbReference type="HOGENOM" id="CLU_003184_1_0_1"/>
<dbReference type="FunCoup" id="G0VI93">
    <property type="interactions" value="50"/>
</dbReference>
<dbReference type="GO" id="GO:0016239">
    <property type="term" value="P:positive regulation of macroautophagy"/>
    <property type="evidence" value="ECO:0007669"/>
    <property type="project" value="EnsemblFungi"/>
</dbReference>
<dbReference type="GO" id="GO:0005829">
    <property type="term" value="C:cytosol"/>
    <property type="evidence" value="ECO:0007669"/>
    <property type="project" value="TreeGrafter"/>
</dbReference>
<dbReference type="GO" id="GO:0000138">
    <property type="term" value="C:Golgi trans cisterna"/>
    <property type="evidence" value="ECO:0007669"/>
    <property type="project" value="EnsemblFungi"/>
</dbReference>
<dbReference type="InterPro" id="IPR012486">
    <property type="entry name" value="Far11/STRP_N"/>
</dbReference>
<dbReference type="SMART" id="SM01293">
    <property type="entry name" value="DUF3402"/>
    <property type="match status" value="1"/>
</dbReference>
<dbReference type="EMBL" id="HE576758">
    <property type="protein sequence ID" value="CCC71128.1"/>
    <property type="molecule type" value="Genomic_DNA"/>
</dbReference>
<dbReference type="InterPro" id="IPR021819">
    <property type="entry name" value="Far11/STRP_C"/>
</dbReference>
<dbReference type="Pfam" id="PF11882">
    <property type="entry name" value="DUF3402"/>
    <property type="match status" value="2"/>
</dbReference>
<dbReference type="KEGG" id="ncs:NCAS_0G02410"/>
<dbReference type="GO" id="GO:0000321">
    <property type="term" value="P:re-entry into mitotic cell cycle after pheromone arrest"/>
    <property type="evidence" value="ECO:0007669"/>
    <property type="project" value="EnsemblFungi"/>
</dbReference>
<reference key="2">
    <citation type="submission" date="2011-08" db="EMBL/GenBank/DDBJ databases">
        <title>Genome sequence of Naumovozyma castellii.</title>
        <authorList>
            <person name="Gordon J.L."/>
            <person name="Armisen D."/>
            <person name="Proux-Wera E."/>
            <person name="OhEigeartaigh S.S."/>
            <person name="Byrne K.P."/>
            <person name="Wolfe K.H."/>
        </authorList>
    </citation>
    <scope>NUCLEOTIDE SEQUENCE</scope>
    <source>
        <strain>Type strain:CBS 4309</strain>
    </source>
</reference>
<feature type="region of interest" description="Disordered" evidence="1">
    <location>
        <begin position="67"/>
        <end position="91"/>
    </location>
</feature>
<dbReference type="OMA" id="PCLYPSD"/>
<dbReference type="eggNOG" id="KOG3680">
    <property type="taxonomic scope" value="Eukaryota"/>
</dbReference>
<evidence type="ECO:0000313" key="5">
    <source>
        <dbReference type="Proteomes" id="UP000001640"/>
    </source>
</evidence>
<dbReference type="GeneID" id="96904793"/>
<evidence type="ECO:0000256" key="1">
    <source>
        <dbReference type="SAM" id="MobiDB-lite"/>
    </source>
</evidence>
<dbReference type="InParanoid" id="G0VI93"/>
<evidence type="ECO:0008006" key="6">
    <source>
        <dbReference type="Google" id="ProtNLM"/>
    </source>
</evidence>